<dbReference type="EMBL" id="JAWZYT010003731">
    <property type="protein sequence ID" value="KAK4296991.1"/>
    <property type="molecule type" value="Genomic_DNA"/>
</dbReference>
<accession>A0AAE1TTG8</accession>
<keyword evidence="2" id="KW-1185">Reference proteome</keyword>
<protein>
    <submittedName>
        <fullName evidence="1">Uncharacterized protein</fullName>
    </submittedName>
</protein>
<dbReference type="AlphaFoldDB" id="A0AAE1TTG8"/>
<sequence length="70" mass="7729">MTTTLRTVVTLVEPDVGHHSPPALWCPWPTPFRSSLSEMALLIPGSHMALLIPGSQNTHPTYPYLKQGHI</sequence>
<reference evidence="1" key="1">
    <citation type="submission" date="2023-11" db="EMBL/GenBank/DDBJ databases">
        <title>Genome assemblies of two species of porcelain crab, Petrolisthes cinctipes and Petrolisthes manimaculis (Anomura: Porcellanidae).</title>
        <authorList>
            <person name="Angst P."/>
        </authorList>
    </citation>
    <scope>NUCLEOTIDE SEQUENCE</scope>
    <source>
        <strain evidence="1">PB745_02</strain>
        <tissue evidence="1">Gill</tissue>
    </source>
</reference>
<name>A0AAE1TTG8_9EUCA</name>
<evidence type="ECO:0000313" key="1">
    <source>
        <dbReference type="EMBL" id="KAK4296991.1"/>
    </source>
</evidence>
<comment type="caution">
    <text evidence="1">The sequence shown here is derived from an EMBL/GenBank/DDBJ whole genome shotgun (WGS) entry which is preliminary data.</text>
</comment>
<gene>
    <name evidence="1" type="ORF">Pmani_030558</name>
</gene>
<organism evidence="1 2">
    <name type="scientific">Petrolisthes manimaculis</name>
    <dbReference type="NCBI Taxonomy" id="1843537"/>
    <lineage>
        <taxon>Eukaryota</taxon>
        <taxon>Metazoa</taxon>
        <taxon>Ecdysozoa</taxon>
        <taxon>Arthropoda</taxon>
        <taxon>Crustacea</taxon>
        <taxon>Multicrustacea</taxon>
        <taxon>Malacostraca</taxon>
        <taxon>Eumalacostraca</taxon>
        <taxon>Eucarida</taxon>
        <taxon>Decapoda</taxon>
        <taxon>Pleocyemata</taxon>
        <taxon>Anomura</taxon>
        <taxon>Galatheoidea</taxon>
        <taxon>Porcellanidae</taxon>
        <taxon>Petrolisthes</taxon>
    </lineage>
</organism>
<dbReference type="Proteomes" id="UP001292094">
    <property type="component" value="Unassembled WGS sequence"/>
</dbReference>
<evidence type="ECO:0000313" key="2">
    <source>
        <dbReference type="Proteomes" id="UP001292094"/>
    </source>
</evidence>
<proteinExistence type="predicted"/>